<dbReference type="AlphaFoldDB" id="A0A2I0HY67"/>
<organism evidence="2 3">
    <name type="scientific">Punica granatum</name>
    <name type="common">Pomegranate</name>
    <dbReference type="NCBI Taxonomy" id="22663"/>
    <lineage>
        <taxon>Eukaryota</taxon>
        <taxon>Viridiplantae</taxon>
        <taxon>Streptophyta</taxon>
        <taxon>Embryophyta</taxon>
        <taxon>Tracheophyta</taxon>
        <taxon>Spermatophyta</taxon>
        <taxon>Magnoliopsida</taxon>
        <taxon>eudicotyledons</taxon>
        <taxon>Gunneridae</taxon>
        <taxon>Pentapetalae</taxon>
        <taxon>rosids</taxon>
        <taxon>malvids</taxon>
        <taxon>Myrtales</taxon>
        <taxon>Lythraceae</taxon>
        <taxon>Punica</taxon>
    </lineage>
</organism>
<dbReference type="EMBL" id="PGOL01004954">
    <property type="protein sequence ID" value="PKI36206.1"/>
    <property type="molecule type" value="Genomic_DNA"/>
</dbReference>
<dbReference type="Proteomes" id="UP000233551">
    <property type="component" value="Unassembled WGS sequence"/>
</dbReference>
<evidence type="ECO:0000313" key="3">
    <source>
        <dbReference type="Proteomes" id="UP000233551"/>
    </source>
</evidence>
<accession>A0A2I0HY67</accession>
<comment type="caution">
    <text evidence="2">The sequence shown here is derived from an EMBL/GenBank/DDBJ whole genome shotgun (WGS) entry which is preliminary data.</text>
</comment>
<name>A0A2I0HY67_PUNGR</name>
<proteinExistence type="predicted"/>
<evidence type="ECO:0000256" key="1">
    <source>
        <dbReference type="SAM" id="MobiDB-lite"/>
    </source>
</evidence>
<keyword evidence="3" id="KW-1185">Reference proteome</keyword>
<reference evidence="2 3" key="1">
    <citation type="submission" date="2017-11" db="EMBL/GenBank/DDBJ databases">
        <title>De-novo sequencing of pomegranate (Punica granatum L.) genome.</title>
        <authorList>
            <person name="Akparov Z."/>
            <person name="Amiraslanov A."/>
            <person name="Hajiyeva S."/>
            <person name="Abbasov M."/>
            <person name="Kaur K."/>
            <person name="Hamwieh A."/>
            <person name="Solovyev V."/>
            <person name="Salamov A."/>
            <person name="Braich B."/>
            <person name="Kosarev P."/>
            <person name="Mahmoud A."/>
            <person name="Hajiyev E."/>
            <person name="Babayeva S."/>
            <person name="Izzatullayeva V."/>
            <person name="Mammadov A."/>
            <person name="Mammadov A."/>
            <person name="Sharifova S."/>
            <person name="Ojaghi J."/>
            <person name="Eynullazada K."/>
            <person name="Bayramov B."/>
            <person name="Abdulazimova A."/>
            <person name="Shahmuradov I."/>
        </authorList>
    </citation>
    <scope>NUCLEOTIDE SEQUENCE [LARGE SCALE GENOMIC DNA]</scope>
    <source>
        <strain evidence="3">cv. AG2017</strain>
        <tissue evidence="2">Leaf</tissue>
    </source>
</reference>
<evidence type="ECO:0000313" key="2">
    <source>
        <dbReference type="EMBL" id="PKI36206.1"/>
    </source>
</evidence>
<feature type="region of interest" description="Disordered" evidence="1">
    <location>
        <begin position="18"/>
        <end position="61"/>
    </location>
</feature>
<sequence>MIQLNLAQWAMVGLTCTGPLSSTAGSGRGGKARPFDRPHRQTLGLERAGQRKAFIRPGPMDSSPCLITLMPPLRLQARAAELGEGGGHISL</sequence>
<protein>
    <submittedName>
        <fullName evidence="2">Uncharacterized protein</fullName>
    </submittedName>
</protein>
<gene>
    <name evidence="2" type="ORF">CRG98_043402</name>
</gene>